<dbReference type="AlphaFoldDB" id="A0A0F9DA87"/>
<comment type="caution">
    <text evidence="1">The sequence shown here is derived from an EMBL/GenBank/DDBJ whole genome shotgun (WGS) entry which is preliminary data.</text>
</comment>
<dbReference type="EMBL" id="LAZR01029767">
    <property type="protein sequence ID" value="KKL58593.1"/>
    <property type="molecule type" value="Genomic_DNA"/>
</dbReference>
<name>A0A0F9DA87_9ZZZZ</name>
<protein>
    <submittedName>
        <fullName evidence="1">Uncharacterized protein</fullName>
    </submittedName>
</protein>
<gene>
    <name evidence="1" type="ORF">LCGC14_2223870</name>
</gene>
<sequence length="84" mass="9166">MTKNTKQLKTISRKCGDYTQVVDRFAVFDNDARIGTVHKFTGHSGPTYYDPLRGTGGRNGDGKTIVAAGHIKRCYSMEAAVDAV</sequence>
<organism evidence="1">
    <name type="scientific">marine sediment metagenome</name>
    <dbReference type="NCBI Taxonomy" id="412755"/>
    <lineage>
        <taxon>unclassified sequences</taxon>
        <taxon>metagenomes</taxon>
        <taxon>ecological metagenomes</taxon>
    </lineage>
</organism>
<accession>A0A0F9DA87</accession>
<reference evidence="1" key="1">
    <citation type="journal article" date="2015" name="Nature">
        <title>Complex archaea that bridge the gap between prokaryotes and eukaryotes.</title>
        <authorList>
            <person name="Spang A."/>
            <person name="Saw J.H."/>
            <person name="Jorgensen S.L."/>
            <person name="Zaremba-Niedzwiedzka K."/>
            <person name="Martijn J."/>
            <person name="Lind A.E."/>
            <person name="van Eijk R."/>
            <person name="Schleper C."/>
            <person name="Guy L."/>
            <person name="Ettema T.J."/>
        </authorList>
    </citation>
    <scope>NUCLEOTIDE SEQUENCE</scope>
</reference>
<evidence type="ECO:0000313" key="1">
    <source>
        <dbReference type="EMBL" id="KKL58593.1"/>
    </source>
</evidence>
<proteinExistence type="predicted"/>